<gene>
    <name evidence="2" type="ORF">GCM10022215_23640</name>
</gene>
<keyword evidence="3" id="KW-1185">Reference proteome</keyword>
<organism evidence="2 3">
    <name type="scientific">Nocardioides fonticola</name>
    <dbReference type="NCBI Taxonomy" id="450363"/>
    <lineage>
        <taxon>Bacteria</taxon>
        <taxon>Bacillati</taxon>
        <taxon>Actinomycetota</taxon>
        <taxon>Actinomycetes</taxon>
        <taxon>Propionibacteriales</taxon>
        <taxon>Nocardioidaceae</taxon>
        <taxon>Nocardioides</taxon>
    </lineage>
</organism>
<keyword evidence="1" id="KW-0472">Membrane</keyword>
<dbReference type="Pfam" id="PF07907">
    <property type="entry name" value="YibE_F"/>
    <property type="match status" value="1"/>
</dbReference>
<name>A0ABP7XJI6_9ACTN</name>
<dbReference type="PANTHER" id="PTHR41771">
    <property type="entry name" value="MEMBRANE PROTEIN-RELATED"/>
    <property type="match status" value="1"/>
</dbReference>
<feature type="transmembrane region" description="Helical" evidence="1">
    <location>
        <begin position="361"/>
        <end position="382"/>
    </location>
</feature>
<sequence>MGHGHGHGHGSHRAGSDIEIARAPRLVLLGLLAVSFVLTGIGMVALWPDQDAADAIRSQTSFAAPGVTYPSATVESTSDTGLTVRIDDGAYAGRRVEVDVPPEVAASRLGRGDGVRLIATPATDQQPVRFSYFGTERGTPLWLLGGLFVLVVVAVARWRGLLAIGGLALGGAVIWWFMLPALLVGESGVLVGLTGSAAIMLVVLYTTHGVSLRTSTALLGTLAGLLATAGLAVLAIGGTHLTGISDESGGILSSYAGDLDFQGLLACAMVVAGLGVLNDVTITQASAVWELREAAPSMGRFRLFNAGMRIGRDHIASTIYTIAFAYAGAALTVLLVIQLYAPPLAELLTTEEIAQEIVRTLVTSIGLVLAVPLTTAVAVAIVPGRRDVAEHADH</sequence>
<feature type="transmembrane region" description="Helical" evidence="1">
    <location>
        <begin position="139"/>
        <end position="156"/>
    </location>
</feature>
<dbReference type="EMBL" id="BAAAZH010000016">
    <property type="protein sequence ID" value="GAA4120262.1"/>
    <property type="molecule type" value="Genomic_DNA"/>
</dbReference>
<accession>A0ABP7XJI6</accession>
<proteinExistence type="predicted"/>
<dbReference type="InterPro" id="IPR012507">
    <property type="entry name" value="YibE_F"/>
</dbReference>
<comment type="caution">
    <text evidence="2">The sequence shown here is derived from an EMBL/GenBank/DDBJ whole genome shotgun (WGS) entry which is preliminary data.</text>
</comment>
<keyword evidence="1" id="KW-0812">Transmembrane</keyword>
<feature type="transmembrane region" description="Helical" evidence="1">
    <location>
        <begin position="189"/>
        <end position="206"/>
    </location>
</feature>
<protein>
    <recommendedName>
        <fullName evidence="4">YibE/F family protein</fullName>
    </recommendedName>
</protein>
<reference evidence="3" key="1">
    <citation type="journal article" date="2019" name="Int. J. Syst. Evol. Microbiol.">
        <title>The Global Catalogue of Microorganisms (GCM) 10K type strain sequencing project: providing services to taxonomists for standard genome sequencing and annotation.</title>
        <authorList>
            <consortium name="The Broad Institute Genomics Platform"/>
            <consortium name="The Broad Institute Genome Sequencing Center for Infectious Disease"/>
            <person name="Wu L."/>
            <person name="Ma J."/>
        </authorList>
    </citation>
    <scope>NUCLEOTIDE SEQUENCE [LARGE SCALE GENOMIC DNA]</scope>
    <source>
        <strain evidence="3">JCM 16703</strain>
    </source>
</reference>
<evidence type="ECO:0000313" key="2">
    <source>
        <dbReference type="EMBL" id="GAA4120262.1"/>
    </source>
</evidence>
<dbReference type="RefSeq" id="WP_344733597.1">
    <property type="nucleotide sequence ID" value="NZ_BAAAZH010000016.1"/>
</dbReference>
<feature type="transmembrane region" description="Helical" evidence="1">
    <location>
        <begin position="218"/>
        <end position="241"/>
    </location>
</feature>
<dbReference type="PANTHER" id="PTHR41771:SF1">
    <property type="entry name" value="MEMBRANE PROTEIN"/>
    <property type="match status" value="1"/>
</dbReference>
<feature type="transmembrane region" description="Helical" evidence="1">
    <location>
        <begin position="318"/>
        <end position="341"/>
    </location>
</feature>
<evidence type="ECO:0000256" key="1">
    <source>
        <dbReference type="SAM" id="Phobius"/>
    </source>
</evidence>
<feature type="transmembrane region" description="Helical" evidence="1">
    <location>
        <begin position="261"/>
        <end position="282"/>
    </location>
</feature>
<evidence type="ECO:0008006" key="4">
    <source>
        <dbReference type="Google" id="ProtNLM"/>
    </source>
</evidence>
<dbReference type="Proteomes" id="UP001501495">
    <property type="component" value="Unassembled WGS sequence"/>
</dbReference>
<feature type="transmembrane region" description="Helical" evidence="1">
    <location>
        <begin position="26"/>
        <end position="47"/>
    </location>
</feature>
<feature type="transmembrane region" description="Helical" evidence="1">
    <location>
        <begin position="161"/>
        <end position="183"/>
    </location>
</feature>
<keyword evidence="1" id="KW-1133">Transmembrane helix</keyword>
<evidence type="ECO:0000313" key="3">
    <source>
        <dbReference type="Proteomes" id="UP001501495"/>
    </source>
</evidence>